<sequence>MGKCYSRLSFQERLVIQKLYKKGMTMAETEKIARIIGRNRTTIYREVLHNTSDGQPYNAKEAQKRAKANLKQKNIAKQLARGETTRKKVYVLFRENPDMTVKDMAGKIGCSRATVSKYLSEIKSGSYTSKKIHN</sequence>
<dbReference type="Pfam" id="PF13936">
    <property type="entry name" value="HTH_38"/>
    <property type="match status" value="1"/>
</dbReference>
<reference evidence="2 3" key="2">
    <citation type="submission" date="2010-03" db="EMBL/GenBank/DDBJ databases">
        <authorList>
            <person name="Pajon A."/>
        </authorList>
    </citation>
    <scope>NUCLEOTIDE SEQUENCE [LARGE SCALE GENOMIC DNA]</scope>
    <source>
        <strain evidence="2 3">L2-14</strain>
    </source>
</reference>
<evidence type="ECO:0000313" key="3">
    <source>
        <dbReference type="Proteomes" id="UP000008956"/>
    </source>
</evidence>
<name>D4M185_9FIRM</name>
<dbReference type="InterPro" id="IPR025246">
    <property type="entry name" value="IS30-like_HTH"/>
</dbReference>
<dbReference type="RefSeq" id="WP_015527638.1">
    <property type="nucleotide sequence ID" value="NC_021015.1"/>
</dbReference>
<accession>D4M185</accession>
<gene>
    <name evidence="2" type="ORF">RTO_02110</name>
</gene>
<dbReference type="KEGG" id="rto:RTO_02110"/>
<dbReference type="Gene3D" id="1.10.10.10">
    <property type="entry name" value="Winged helix-like DNA-binding domain superfamily/Winged helix DNA-binding domain"/>
    <property type="match status" value="1"/>
</dbReference>
<protein>
    <submittedName>
        <fullName evidence="2">Transposase and inactivated derivatives, IS30 family</fullName>
    </submittedName>
</protein>
<evidence type="ECO:0000313" key="2">
    <source>
        <dbReference type="EMBL" id="CBL24997.1"/>
    </source>
</evidence>
<dbReference type="Proteomes" id="UP000008956">
    <property type="component" value="Chromosome"/>
</dbReference>
<evidence type="ECO:0000259" key="1">
    <source>
        <dbReference type="Pfam" id="PF13936"/>
    </source>
</evidence>
<dbReference type="SUPFAM" id="SSF46785">
    <property type="entry name" value="Winged helix' DNA-binding domain"/>
    <property type="match status" value="1"/>
</dbReference>
<dbReference type="HOGENOM" id="CLU_1980651_0_0_9"/>
<dbReference type="InterPro" id="IPR036388">
    <property type="entry name" value="WH-like_DNA-bd_sf"/>
</dbReference>
<proteinExistence type="predicted"/>
<dbReference type="EMBL" id="FP929055">
    <property type="protein sequence ID" value="CBL24997.1"/>
    <property type="molecule type" value="Genomic_DNA"/>
</dbReference>
<dbReference type="AlphaFoldDB" id="D4M185"/>
<organism evidence="2 3">
    <name type="scientific">[Ruminococcus] torques L2-14</name>
    <dbReference type="NCBI Taxonomy" id="657313"/>
    <lineage>
        <taxon>Bacteria</taxon>
        <taxon>Bacillati</taxon>
        <taxon>Bacillota</taxon>
        <taxon>Clostridia</taxon>
        <taxon>Lachnospirales</taxon>
        <taxon>Lachnospiraceae</taxon>
        <taxon>Mediterraneibacter</taxon>
    </lineage>
</organism>
<dbReference type="PATRIC" id="fig|657313.3.peg.1561"/>
<dbReference type="InterPro" id="IPR036390">
    <property type="entry name" value="WH_DNA-bd_sf"/>
</dbReference>
<reference evidence="2 3" key="1">
    <citation type="submission" date="2010-03" db="EMBL/GenBank/DDBJ databases">
        <title>The genome sequence of Ruminococcus torques L2-14.</title>
        <authorList>
            <consortium name="metaHIT consortium -- http://www.metahit.eu/"/>
            <person name="Pajon A."/>
            <person name="Turner K."/>
            <person name="Parkhill J."/>
            <person name="Duncan S."/>
            <person name="Flint H."/>
        </authorList>
    </citation>
    <scope>NUCLEOTIDE SEQUENCE [LARGE SCALE GENOMIC DNA]</scope>
    <source>
        <strain evidence="2 3">L2-14</strain>
    </source>
</reference>
<feature type="domain" description="Transposase IS30-like HTH" evidence="1">
    <location>
        <begin position="5"/>
        <end position="50"/>
    </location>
</feature>